<evidence type="ECO:0000313" key="6">
    <source>
        <dbReference type="EMBL" id="KAK9808169.1"/>
    </source>
</evidence>
<dbReference type="InterPro" id="IPR036873">
    <property type="entry name" value="Rhodanese-like_dom_sf"/>
</dbReference>
<dbReference type="PROSITE" id="PS50206">
    <property type="entry name" value="RHODANESE_3"/>
    <property type="match status" value="2"/>
</dbReference>
<comment type="caution">
    <text evidence="6">The sequence shown here is derived from an EMBL/GenBank/DDBJ whole genome shotgun (WGS) entry which is preliminary data.</text>
</comment>
<protein>
    <recommendedName>
        <fullName evidence="3">Sulfurtransferase</fullName>
    </recommendedName>
</protein>
<dbReference type="InterPro" id="IPR001763">
    <property type="entry name" value="Rhodanese-like_dom"/>
</dbReference>
<gene>
    <name evidence="6" type="ORF">WJX73_004496</name>
</gene>
<accession>A0AAW1PJV4</accession>
<dbReference type="PANTHER" id="PTHR11364:SF27">
    <property type="entry name" value="SULFURTRANSFERASE"/>
    <property type="match status" value="1"/>
</dbReference>
<dbReference type="GO" id="GO:0004792">
    <property type="term" value="F:thiosulfate-cyanide sulfurtransferase activity"/>
    <property type="evidence" value="ECO:0007669"/>
    <property type="project" value="InterPro"/>
</dbReference>
<dbReference type="PANTHER" id="PTHR11364">
    <property type="entry name" value="THIOSULFATE SULFERTANSFERASE"/>
    <property type="match status" value="1"/>
</dbReference>
<evidence type="ECO:0000256" key="1">
    <source>
        <dbReference type="ARBA" id="ARBA00022679"/>
    </source>
</evidence>
<evidence type="ECO:0000256" key="4">
    <source>
        <dbReference type="SAM" id="MobiDB-lite"/>
    </source>
</evidence>
<dbReference type="PROSITE" id="PS00683">
    <property type="entry name" value="RHODANESE_2"/>
    <property type="match status" value="1"/>
</dbReference>
<dbReference type="InterPro" id="IPR001307">
    <property type="entry name" value="Thiosulphate_STrfase_CS"/>
</dbReference>
<dbReference type="EMBL" id="JALJOQ010000026">
    <property type="protein sequence ID" value="KAK9808169.1"/>
    <property type="molecule type" value="Genomic_DNA"/>
</dbReference>
<dbReference type="GO" id="GO:0005739">
    <property type="term" value="C:mitochondrion"/>
    <property type="evidence" value="ECO:0007669"/>
    <property type="project" value="TreeGrafter"/>
</dbReference>
<keyword evidence="7" id="KW-1185">Reference proteome</keyword>
<reference evidence="6 7" key="1">
    <citation type="journal article" date="2024" name="Nat. Commun.">
        <title>Phylogenomics reveals the evolutionary origins of lichenization in chlorophyte algae.</title>
        <authorList>
            <person name="Puginier C."/>
            <person name="Libourel C."/>
            <person name="Otte J."/>
            <person name="Skaloud P."/>
            <person name="Haon M."/>
            <person name="Grisel S."/>
            <person name="Petersen M."/>
            <person name="Berrin J.G."/>
            <person name="Delaux P.M."/>
            <person name="Dal Grande F."/>
            <person name="Keller J."/>
        </authorList>
    </citation>
    <scope>NUCLEOTIDE SEQUENCE [LARGE SCALE GENOMIC DNA]</scope>
    <source>
        <strain evidence="6 7">SAG 2036</strain>
    </source>
</reference>
<feature type="region of interest" description="Disordered" evidence="4">
    <location>
        <begin position="198"/>
        <end position="223"/>
    </location>
</feature>
<evidence type="ECO:0000256" key="2">
    <source>
        <dbReference type="ARBA" id="ARBA00022737"/>
    </source>
</evidence>
<feature type="domain" description="Rhodanese" evidence="5">
    <location>
        <begin position="186"/>
        <end position="259"/>
    </location>
</feature>
<keyword evidence="1 3" id="KW-0808">Transferase</keyword>
<dbReference type="Proteomes" id="UP001465755">
    <property type="component" value="Unassembled WGS sequence"/>
</dbReference>
<name>A0AAW1PJV4_9CHLO</name>
<dbReference type="SUPFAM" id="SSF52821">
    <property type="entry name" value="Rhodanese/Cell cycle control phosphatase"/>
    <property type="match status" value="2"/>
</dbReference>
<dbReference type="Pfam" id="PF00581">
    <property type="entry name" value="Rhodanese"/>
    <property type="match status" value="1"/>
</dbReference>
<dbReference type="SMART" id="SM00450">
    <property type="entry name" value="RHOD"/>
    <property type="match status" value="2"/>
</dbReference>
<organism evidence="6 7">
    <name type="scientific">Symbiochloris irregularis</name>
    <dbReference type="NCBI Taxonomy" id="706552"/>
    <lineage>
        <taxon>Eukaryota</taxon>
        <taxon>Viridiplantae</taxon>
        <taxon>Chlorophyta</taxon>
        <taxon>core chlorophytes</taxon>
        <taxon>Trebouxiophyceae</taxon>
        <taxon>Trebouxiales</taxon>
        <taxon>Trebouxiaceae</taxon>
        <taxon>Symbiochloris</taxon>
    </lineage>
</organism>
<proteinExistence type="predicted"/>
<dbReference type="FunFam" id="3.40.250.10:FF:000015">
    <property type="entry name" value="Sulfurtransferase"/>
    <property type="match status" value="1"/>
</dbReference>
<evidence type="ECO:0000256" key="3">
    <source>
        <dbReference type="RuleBase" id="RU000507"/>
    </source>
</evidence>
<feature type="compositionally biased region" description="Basic and acidic residues" evidence="4">
    <location>
        <begin position="198"/>
        <end position="210"/>
    </location>
</feature>
<keyword evidence="2" id="KW-0677">Repeat</keyword>
<evidence type="ECO:0000313" key="7">
    <source>
        <dbReference type="Proteomes" id="UP001465755"/>
    </source>
</evidence>
<dbReference type="AlphaFoldDB" id="A0AAW1PJV4"/>
<evidence type="ECO:0000259" key="5">
    <source>
        <dbReference type="PROSITE" id="PS50206"/>
    </source>
</evidence>
<feature type="domain" description="Rhodanese" evidence="5">
    <location>
        <begin position="21"/>
        <end position="138"/>
    </location>
</feature>
<dbReference type="InterPro" id="IPR045078">
    <property type="entry name" value="TST/MPST-like"/>
</dbReference>
<dbReference type="CDD" id="cd01448">
    <property type="entry name" value="TST_Repeat_1"/>
    <property type="match status" value="1"/>
</dbReference>
<dbReference type="Gene3D" id="3.40.250.10">
    <property type="entry name" value="Rhodanese-like domain"/>
    <property type="match status" value="2"/>
</dbReference>
<sequence>MAQGSSIEPLVSCEWLSQRLSDTKVKVLDATWFMPFHGRDNLKEYCQRRIPGAKFFDLDKVADTSTDLPHMLPSATAFAAAADALGIDNDSTVVVYDGLGIFSAPRAWWTFRVFGHDRVSVLQGGFPAWQQGGFATDETVVTEHDAGTGAAAAQQAAKSGQSHVTFRAQLQEGMVRSWQQVLANVDSHAEVVVDARSDGRFHGKEPEPRDGLPSGHIPGSSSVPFTEVVQDGRYKDKKALEQAFARLDPNSAVSMYDGSWTEWGEREDTPKACLGTV</sequence>